<keyword evidence="2" id="KW-0238">DNA-binding</keyword>
<dbReference type="EMBL" id="JAVDUJ010000001">
    <property type="protein sequence ID" value="MDR6938588.1"/>
    <property type="molecule type" value="Genomic_DNA"/>
</dbReference>
<dbReference type="SMART" id="SM00418">
    <property type="entry name" value="HTH_ARSR"/>
    <property type="match status" value="1"/>
</dbReference>
<dbReference type="Gene3D" id="1.10.10.10">
    <property type="entry name" value="Winged helix-like DNA-binding domain superfamily/Winged helix DNA-binding domain"/>
    <property type="match status" value="1"/>
</dbReference>
<accession>A0ABU1SZQ1</accession>
<evidence type="ECO:0000313" key="5">
    <source>
        <dbReference type="EMBL" id="MDR6938588.1"/>
    </source>
</evidence>
<dbReference type="SUPFAM" id="SSF46785">
    <property type="entry name" value="Winged helix' DNA-binding domain"/>
    <property type="match status" value="1"/>
</dbReference>
<evidence type="ECO:0000256" key="2">
    <source>
        <dbReference type="ARBA" id="ARBA00023125"/>
    </source>
</evidence>
<dbReference type="InterPro" id="IPR036390">
    <property type="entry name" value="WH_DNA-bd_sf"/>
</dbReference>
<dbReference type="NCBIfam" id="NF033788">
    <property type="entry name" value="HTH_metalloreg"/>
    <property type="match status" value="1"/>
</dbReference>
<dbReference type="PANTHER" id="PTHR43132">
    <property type="entry name" value="ARSENICAL RESISTANCE OPERON REPRESSOR ARSR-RELATED"/>
    <property type="match status" value="1"/>
</dbReference>
<dbReference type="InterPro" id="IPR011991">
    <property type="entry name" value="ArsR-like_HTH"/>
</dbReference>
<dbReference type="InterPro" id="IPR036388">
    <property type="entry name" value="WH-like_DNA-bd_sf"/>
</dbReference>
<evidence type="ECO:0000256" key="1">
    <source>
        <dbReference type="ARBA" id="ARBA00023015"/>
    </source>
</evidence>
<dbReference type="RefSeq" id="WP_309954536.1">
    <property type="nucleotide sequence ID" value="NZ_CP136414.1"/>
</dbReference>
<evidence type="ECO:0000256" key="3">
    <source>
        <dbReference type="ARBA" id="ARBA00023163"/>
    </source>
</evidence>
<evidence type="ECO:0000259" key="4">
    <source>
        <dbReference type="PROSITE" id="PS50987"/>
    </source>
</evidence>
<proteinExistence type="predicted"/>
<dbReference type="PRINTS" id="PR00778">
    <property type="entry name" value="HTHARSR"/>
</dbReference>
<dbReference type="InterPro" id="IPR001845">
    <property type="entry name" value="HTH_ArsR_DNA-bd_dom"/>
</dbReference>
<evidence type="ECO:0000313" key="6">
    <source>
        <dbReference type="Proteomes" id="UP001266099"/>
    </source>
</evidence>
<dbReference type="Proteomes" id="UP001266099">
    <property type="component" value="Unassembled WGS sequence"/>
</dbReference>
<keyword evidence="6" id="KW-1185">Reference proteome</keyword>
<dbReference type="InterPro" id="IPR051011">
    <property type="entry name" value="Metal_resp_trans_reg"/>
</dbReference>
<keyword evidence="3" id="KW-0804">Transcription</keyword>
<gene>
    <name evidence="5" type="ORF">J2S36_000131</name>
</gene>
<dbReference type="PANTHER" id="PTHR43132:SF6">
    <property type="entry name" value="HTH-TYPE TRANSCRIPTIONAL REPRESSOR CZRA"/>
    <property type="match status" value="1"/>
</dbReference>
<dbReference type="CDD" id="cd00090">
    <property type="entry name" value="HTH_ARSR"/>
    <property type="match status" value="1"/>
</dbReference>
<organism evidence="5 6">
    <name type="scientific">Arcanobacterium hippocoleae</name>
    <dbReference type="NCBI Taxonomy" id="149017"/>
    <lineage>
        <taxon>Bacteria</taxon>
        <taxon>Bacillati</taxon>
        <taxon>Actinomycetota</taxon>
        <taxon>Actinomycetes</taxon>
        <taxon>Actinomycetales</taxon>
        <taxon>Actinomycetaceae</taxon>
        <taxon>Arcanobacterium</taxon>
    </lineage>
</organism>
<dbReference type="Pfam" id="PF01022">
    <property type="entry name" value="HTH_5"/>
    <property type="match status" value="1"/>
</dbReference>
<comment type="caution">
    <text evidence="5">The sequence shown here is derived from an EMBL/GenBank/DDBJ whole genome shotgun (WGS) entry which is preliminary data.</text>
</comment>
<dbReference type="PROSITE" id="PS50987">
    <property type="entry name" value="HTH_ARSR_2"/>
    <property type="match status" value="1"/>
</dbReference>
<reference evidence="5 6" key="1">
    <citation type="submission" date="2023-07" db="EMBL/GenBank/DDBJ databases">
        <title>Sequencing the genomes of 1000 actinobacteria strains.</title>
        <authorList>
            <person name="Klenk H.-P."/>
        </authorList>
    </citation>
    <scope>NUCLEOTIDE SEQUENCE [LARGE SCALE GENOMIC DNA]</scope>
    <source>
        <strain evidence="5 6">DSM 15539</strain>
    </source>
</reference>
<keyword evidence="1" id="KW-0805">Transcription regulation</keyword>
<name>A0ABU1SZQ1_9ACTO</name>
<protein>
    <submittedName>
        <fullName evidence="5">ArsR family transcriptional regulator</fullName>
    </submittedName>
</protein>
<feature type="domain" description="HTH arsR-type" evidence="4">
    <location>
        <begin position="6"/>
        <end position="98"/>
    </location>
</feature>
<sequence length="102" mass="11708">MSYEIFAEDDGVIRLFSSLANPIRATIIWRLTEGSADVSELTEILQVSQPLVSGHLAILRKAHLIEAKRVGRRMEYSLIDEHVAHIFKDAYTHMKEHDHCEH</sequence>